<dbReference type="VEuPathDB" id="FungiDB:QG37_06370"/>
<sequence>MLIFDTVKKIVKHTSPRPATVDVKIVAAAKMLNFILIVWNYQKEKVVRFNE</sequence>
<name>A0A0L0NSM1_CANAR</name>
<evidence type="ECO:0000313" key="1">
    <source>
        <dbReference type="EMBL" id="KND97161.1"/>
    </source>
</evidence>
<reference evidence="2" key="1">
    <citation type="journal article" date="2015" name="BMC Genomics">
        <title>Draft genome of a commonly misdiagnosed multidrug resistant pathogen Candida auris.</title>
        <authorList>
            <person name="Chatterjee S."/>
            <person name="Alampalli S.V."/>
            <person name="Nageshan R.K."/>
            <person name="Chettiar S.T."/>
            <person name="Joshi S."/>
            <person name="Tatu U.S."/>
        </authorList>
    </citation>
    <scope>NUCLEOTIDE SEQUENCE [LARGE SCALE GENOMIC DNA]</scope>
    <source>
        <strain evidence="2">6684</strain>
    </source>
</reference>
<dbReference type="AlphaFoldDB" id="A0A0L0NSM1"/>
<dbReference type="Proteomes" id="UP000037122">
    <property type="component" value="Unassembled WGS sequence"/>
</dbReference>
<gene>
    <name evidence="1" type="ORF">QG37_06370</name>
</gene>
<proteinExistence type="predicted"/>
<comment type="caution">
    <text evidence="1">The sequence shown here is derived from an EMBL/GenBank/DDBJ whole genome shotgun (WGS) entry which is preliminary data.</text>
</comment>
<evidence type="ECO:0000313" key="2">
    <source>
        <dbReference type="Proteomes" id="UP000037122"/>
    </source>
</evidence>
<accession>A0A0L0NSM1</accession>
<protein>
    <submittedName>
        <fullName evidence="1">Uncharacterized protein</fullName>
    </submittedName>
</protein>
<dbReference type="EMBL" id="LGST01000043">
    <property type="protein sequence ID" value="KND97161.1"/>
    <property type="molecule type" value="Genomic_DNA"/>
</dbReference>
<organism evidence="1 2">
    <name type="scientific">Candidozyma auris</name>
    <name type="common">Yeast</name>
    <name type="synonym">Candida auris</name>
    <dbReference type="NCBI Taxonomy" id="498019"/>
    <lineage>
        <taxon>Eukaryota</taxon>
        <taxon>Fungi</taxon>
        <taxon>Dikarya</taxon>
        <taxon>Ascomycota</taxon>
        <taxon>Saccharomycotina</taxon>
        <taxon>Pichiomycetes</taxon>
        <taxon>Metschnikowiaceae</taxon>
        <taxon>Candidozyma</taxon>
    </lineage>
</organism>